<dbReference type="AlphaFoldDB" id="A0A2S5TFX7"/>
<name>A0A2S5TFX7_9GAMM</name>
<evidence type="ECO:0000313" key="4">
    <source>
        <dbReference type="Proteomes" id="UP000238220"/>
    </source>
</evidence>
<dbReference type="RefSeq" id="WP_104230342.1">
    <property type="nucleotide sequence ID" value="NZ_PSNW01000005.1"/>
</dbReference>
<dbReference type="EMBL" id="PSNW01000005">
    <property type="protein sequence ID" value="PPE73827.1"/>
    <property type="molecule type" value="Genomic_DNA"/>
</dbReference>
<dbReference type="Gene3D" id="2.60.120.620">
    <property type="entry name" value="q2cbj1_9rhob like domain"/>
    <property type="match status" value="1"/>
</dbReference>
<keyword evidence="3" id="KW-0223">Dioxygenase</keyword>
<evidence type="ECO:0000313" key="3">
    <source>
        <dbReference type="EMBL" id="PPE73827.1"/>
    </source>
</evidence>
<sequence>MAFDVDAHEQALRREGYSIIPDFLDAAALRAVREGLAPFLGSHQGRNNFEGYRTERVYTLVARGAVFERITEDARIMAILERFLMPGFLLTASQAICIHPGETPQPIHSDDSFYPIPRPRPAISLSTIVAVDAFTAENGGTEIIPGSHDWSDATLAGSYDGFDADAQANPLLERQLKPTVMPAGACVVFLGTLLHRGGANRSAAPRLAFSNQYCEPWARTQENYFLGVPAARAASMSPRLQGLLGYSIHPPFMGHVTASHPLKTLRPGYVNAVLAGRPEDPG</sequence>
<gene>
    <name evidence="3" type="ORF">C3942_10495</name>
</gene>
<proteinExistence type="predicted"/>
<dbReference type="PANTHER" id="PTHR20883:SF15">
    <property type="entry name" value="PHYTANOYL-COA DIOXYGENASE DOMAIN-CONTAINING PROTEIN 1"/>
    <property type="match status" value="1"/>
</dbReference>
<keyword evidence="3" id="KW-0560">Oxidoreductase</keyword>
<reference evidence="3 4" key="1">
    <citation type="submission" date="2018-02" db="EMBL/GenBank/DDBJ databases">
        <title>Genome sequencing of Solimonas sp. HR-BB.</title>
        <authorList>
            <person name="Lee Y."/>
            <person name="Jeon C.O."/>
        </authorList>
    </citation>
    <scope>NUCLEOTIDE SEQUENCE [LARGE SCALE GENOMIC DNA]</scope>
    <source>
        <strain evidence="3 4">HR-BB</strain>
    </source>
</reference>
<dbReference type="Proteomes" id="UP000238220">
    <property type="component" value="Unassembled WGS sequence"/>
</dbReference>
<keyword evidence="4" id="KW-1185">Reference proteome</keyword>
<dbReference type="PANTHER" id="PTHR20883">
    <property type="entry name" value="PHYTANOYL-COA DIOXYGENASE DOMAIN CONTAINING 1"/>
    <property type="match status" value="1"/>
</dbReference>
<organism evidence="3 4">
    <name type="scientific">Solimonas fluminis</name>
    <dbReference type="NCBI Taxonomy" id="2086571"/>
    <lineage>
        <taxon>Bacteria</taxon>
        <taxon>Pseudomonadati</taxon>
        <taxon>Pseudomonadota</taxon>
        <taxon>Gammaproteobacteria</taxon>
        <taxon>Nevskiales</taxon>
        <taxon>Nevskiaceae</taxon>
        <taxon>Solimonas</taxon>
    </lineage>
</organism>
<protein>
    <submittedName>
        <fullName evidence="3">Phytanoyl-CoA dioxygenase</fullName>
    </submittedName>
</protein>
<evidence type="ECO:0000256" key="1">
    <source>
        <dbReference type="ARBA" id="ARBA00022723"/>
    </source>
</evidence>
<accession>A0A2S5TFX7</accession>
<evidence type="ECO:0000256" key="2">
    <source>
        <dbReference type="ARBA" id="ARBA00023004"/>
    </source>
</evidence>
<keyword evidence="1" id="KW-0479">Metal-binding</keyword>
<dbReference type="OrthoDB" id="9796766at2"/>
<comment type="caution">
    <text evidence="3">The sequence shown here is derived from an EMBL/GenBank/DDBJ whole genome shotgun (WGS) entry which is preliminary data.</text>
</comment>
<dbReference type="InterPro" id="IPR008775">
    <property type="entry name" value="Phytyl_CoA_dOase-like"/>
</dbReference>
<keyword evidence="2" id="KW-0408">Iron</keyword>
<dbReference type="SUPFAM" id="SSF51197">
    <property type="entry name" value="Clavaminate synthase-like"/>
    <property type="match status" value="1"/>
</dbReference>
<dbReference type="Pfam" id="PF05721">
    <property type="entry name" value="PhyH"/>
    <property type="match status" value="1"/>
</dbReference>
<dbReference type="GO" id="GO:0016706">
    <property type="term" value="F:2-oxoglutarate-dependent dioxygenase activity"/>
    <property type="evidence" value="ECO:0007669"/>
    <property type="project" value="UniProtKB-ARBA"/>
</dbReference>
<dbReference type="GO" id="GO:0005506">
    <property type="term" value="F:iron ion binding"/>
    <property type="evidence" value="ECO:0007669"/>
    <property type="project" value="UniProtKB-ARBA"/>
</dbReference>